<evidence type="ECO:0000256" key="3">
    <source>
        <dbReference type="ARBA" id="ARBA00022692"/>
    </source>
</evidence>
<evidence type="ECO:0000259" key="7">
    <source>
        <dbReference type="Pfam" id="PF00582"/>
    </source>
</evidence>
<feature type="transmembrane region" description="Helical" evidence="6">
    <location>
        <begin position="340"/>
        <end position="358"/>
    </location>
</feature>
<feature type="transmembrane region" description="Helical" evidence="6">
    <location>
        <begin position="410"/>
        <end position="429"/>
    </location>
</feature>
<feature type="transmembrane region" description="Helical" evidence="6">
    <location>
        <begin position="159"/>
        <end position="181"/>
    </location>
</feature>
<feature type="transmembrane region" description="Helical" evidence="6">
    <location>
        <begin position="50"/>
        <end position="69"/>
    </location>
</feature>
<dbReference type="Gene3D" id="1.20.1740.10">
    <property type="entry name" value="Amino acid/polyamine transporter I"/>
    <property type="match status" value="1"/>
</dbReference>
<keyword evidence="5 6" id="KW-0472">Membrane</keyword>
<dbReference type="Gene3D" id="3.40.50.620">
    <property type="entry name" value="HUPs"/>
    <property type="match status" value="1"/>
</dbReference>
<gene>
    <name evidence="8" type="ORF">UFOPK3522_00741</name>
</gene>
<dbReference type="InterPro" id="IPR006016">
    <property type="entry name" value="UspA"/>
</dbReference>
<feature type="transmembrane region" description="Helical" evidence="6">
    <location>
        <begin position="364"/>
        <end position="389"/>
    </location>
</feature>
<evidence type="ECO:0000256" key="4">
    <source>
        <dbReference type="ARBA" id="ARBA00022989"/>
    </source>
</evidence>
<keyword evidence="3 6" id="KW-0812">Transmembrane</keyword>
<dbReference type="InterPro" id="IPR006015">
    <property type="entry name" value="Universal_stress_UspA"/>
</dbReference>
<dbReference type="AlphaFoldDB" id="A0A6J5ZT53"/>
<comment type="subcellular location">
    <subcellularLocation>
        <location evidence="1">Cell membrane</location>
        <topology evidence="1">Multi-pass membrane protein</topology>
    </subcellularLocation>
</comment>
<feature type="transmembrane region" description="Helical" evidence="6">
    <location>
        <begin position="129"/>
        <end position="147"/>
    </location>
</feature>
<dbReference type="Pfam" id="PF00582">
    <property type="entry name" value="Usp"/>
    <property type="match status" value="1"/>
</dbReference>
<dbReference type="InterPro" id="IPR002293">
    <property type="entry name" value="AA/rel_permease1"/>
</dbReference>
<feature type="transmembrane region" description="Helical" evidence="6">
    <location>
        <begin position="435"/>
        <end position="454"/>
    </location>
</feature>
<evidence type="ECO:0000256" key="1">
    <source>
        <dbReference type="ARBA" id="ARBA00004651"/>
    </source>
</evidence>
<evidence type="ECO:0000256" key="5">
    <source>
        <dbReference type="ARBA" id="ARBA00023136"/>
    </source>
</evidence>
<feature type="transmembrane region" description="Helical" evidence="6">
    <location>
        <begin position="294"/>
        <end position="320"/>
    </location>
</feature>
<organism evidence="8">
    <name type="scientific">freshwater metagenome</name>
    <dbReference type="NCBI Taxonomy" id="449393"/>
    <lineage>
        <taxon>unclassified sequences</taxon>
        <taxon>metagenomes</taxon>
        <taxon>ecological metagenomes</taxon>
    </lineage>
</organism>
<feature type="transmembrane region" description="Helical" evidence="6">
    <location>
        <begin position="235"/>
        <end position="257"/>
    </location>
</feature>
<evidence type="ECO:0000313" key="8">
    <source>
        <dbReference type="EMBL" id="CAB4342643.1"/>
    </source>
</evidence>
<sequence>MAPDKPHNRQTFGRELGSPVLFSVIYTVIASAIYICLGVVAGYALGLTPVVFLAGGLMFVFAAMTYVEGSSLHQERGGSTVFARFAFNEFWSFVAGWAILLDYVILLAAAALSATSYLQAFWAQLGEGAIEGVLIVGILIYVAVRNIRGFSSTRSRRIALLVVADIVLQLALIGLGLIFLLEPGTLISSIELGSSPTFQNLIVALGIATVVSTGLESASGLSGEVAVGRAGLKRLVTTSSLTVIIVYTGIAVVAISAQPVIDGQTALSTTYKDAPMLGLAAGFDQHWLAEGSRFVIAAIAVVTLIAAANSTMLGLSRLAYSLSTHRQIPSALGRLHPTRFTPWVLIVIATIVAIALAVPGDLLLLLNVYAFGALLGLTIAHASIVRLRITEPDRPRPYSMPFNIKISGKSIPLPALFGMVFSALIWISVVWTHPSARWVGFGWMVAGLLLYFVYRLSTGKTLTRRVTVPREALRGEAAEVEYDSILVPITGSVLDDDIMQTAGRLAAEASEEDGFEGEARIEAIWVTEVPMSLPIDARLPEEETRRARAALARAKAVGEEYDNVQVDTARARGRRAGQTIIAEARRRGVQAIVLAAEEPTRITGGALLGGGYSGDLVIGETARYVLSNAHCPVIVTAPPAGDQAVSAGVANEPDAESPER</sequence>
<keyword evidence="2" id="KW-1003">Cell membrane</keyword>
<dbReference type="Pfam" id="PF13520">
    <property type="entry name" value="AA_permease_2"/>
    <property type="match status" value="1"/>
</dbReference>
<dbReference type="SUPFAM" id="SSF52402">
    <property type="entry name" value="Adenine nucleotide alpha hydrolases-like"/>
    <property type="match status" value="1"/>
</dbReference>
<accession>A0A6J5ZT53</accession>
<dbReference type="InterPro" id="IPR050367">
    <property type="entry name" value="APC_superfamily"/>
</dbReference>
<dbReference type="InterPro" id="IPR014729">
    <property type="entry name" value="Rossmann-like_a/b/a_fold"/>
</dbReference>
<dbReference type="PANTHER" id="PTHR42770">
    <property type="entry name" value="AMINO ACID TRANSPORTER-RELATED"/>
    <property type="match status" value="1"/>
</dbReference>
<feature type="transmembrane region" description="Helical" evidence="6">
    <location>
        <begin position="201"/>
        <end position="223"/>
    </location>
</feature>
<dbReference type="GO" id="GO:0005886">
    <property type="term" value="C:plasma membrane"/>
    <property type="evidence" value="ECO:0007669"/>
    <property type="project" value="UniProtKB-SubCell"/>
</dbReference>
<dbReference type="PRINTS" id="PR01438">
    <property type="entry name" value="UNVRSLSTRESS"/>
</dbReference>
<reference evidence="8" key="1">
    <citation type="submission" date="2020-05" db="EMBL/GenBank/DDBJ databases">
        <authorList>
            <person name="Chiriac C."/>
            <person name="Salcher M."/>
            <person name="Ghai R."/>
            <person name="Kavagutti S V."/>
        </authorList>
    </citation>
    <scope>NUCLEOTIDE SEQUENCE</scope>
</reference>
<keyword evidence="4 6" id="KW-1133">Transmembrane helix</keyword>
<feature type="transmembrane region" description="Helical" evidence="6">
    <location>
        <begin position="90"/>
        <end position="117"/>
    </location>
</feature>
<name>A0A6J5ZT53_9ZZZZ</name>
<evidence type="ECO:0000256" key="6">
    <source>
        <dbReference type="SAM" id="Phobius"/>
    </source>
</evidence>
<dbReference type="CDD" id="cd00293">
    <property type="entry name" value="USP-like"/>
    <property type="match status" value="1"/>
</dbReference>
<evidence type="ECO:0000256" key="2">
    <source>
        <dbReference type="ARBA" id="ARBA00022475"/>
    </source>
</evidence>
<dbReference type="EMBL" id="CAESAO010000050">
    <property type="protein sequence ID" value="CAB4342643.1"/>
    <property type="molecule type" value="Genomic_DNA"/>
</dbReference>
<proteinExistence type="predicted"/>
<dbReference type="GO" id="GO:0022857">
    <property type="term" value="F:transmembrane transporter activity"/>
    <property type="evidence" value="ECO:0007669"/>
    <property type="project" value="InterPro"/>
</dbReference>
<feature type="domain" description="UspA" evidence="7">
    <location>
        <begin position="482"/>
        <end position="635"/>
    </location>
</feature>
<protein>
    <submittedName>
        <fullName evidence="8">Unannotated protein</fullName>
    </submittedName>
</protein>
<dbReference type="PANTHER" id="PTHR42770:SF11">
    <property type="entry name" value="INNER MEMBRANE TRANSPORT PROTEIN YBAT"/>
    <property type="match status" value="1"/>
</dbReference>
<feature type="transmembrane region" description="Helical" evidence="6">
    <location>
        <begin position="20"/>
        <end position="44"/>
    </location>
</feature>